<organism evidence="10 11">
    <name type="scientific">Inquilinus limosus</name>
    <dbReference type="NCBI Taxonomy" id="171674"/>
    <lineage>
        <taxon>Bacteria</taxon>
        <taxon>Pseudomonadati</taxon>
        <taxon>Pseudomonadota</taxon>
        <taxon>Alphaproteobacteria</taxon>
        <taxon>Rhodospirillales</taxon>
        <taxon>Rhodospirillaceae</taxon>
        <taxon>Inquilinus</taxon>
    </lineage>
</organism>
<dbReference type="HAMAP" id="MF_02129">
    <property type="entry name" value="L_carnitine_dehydrog"/>
    <property type="match status" value="1"/>
</dbReference>
<dbReference type="UniPathway" id="UPA00117"/>
<comment type="pathway">
    <text evidence="2 7">Amine and polyamine metabolism; carnitine metabolism.</text>
</comment>
<evidence type="ECO:0000259" key="8">
    <source>
        <dbReference type="Pfam" id="PF00725"/>
    </source>
</evidence>
<dbReference type="GO" id="GO:0006631">
    <property type="term" value="P:fatty acid metabolic process"/>
    <property type="evidence" value="ECO:0007669"/>
    <property type="project" value="InterPro"/>
</dbReference>
<dbReference type="InterPro" id="IPR006108">
    <property type="entry name" value="3HC_DH_C"/>
</dbReference>
<evidence type="ECO:0000256" key="3">
    <source>
        <dbReference type="ARBA" id="ARBA00011738"/>
    </source>
</evidence>
<keyword evidence="5 7" id="KW-0560">Oxidoreductase</keyword>
<dbReference type="InterPro" id="IPR006176">
    <property type="entry name" value="3-OHacyl-CoA_DH_NAD-bd"/>
</dbReference>
<dbReference type="InterPro" id="IPR013328">
    <property type="entry name" value="6PGD_dom2"/>
</dbReference>
<dbReference type="OrthoDB" id="9803287at2"/>
<dbReference type="GO" id="GO:0009437">
    <property type="term" value="P:carnitine metabolic process"/>
    <property type="evidence" value="ECO:0007669"/>
    <property type="project" value="UniProtKB-UniRule"/>
</dbReference>
<keyword evidence="11" id="KW-1185">Reference proteome</keyword>
<comment type="caution">
    <text evidence="10">The sequence shown here is derived from an EMBL/GenBank/DDBJ whole genome shotgun (WGS) entry which is preliminary data.</text>
</comment>
<comment type="subcellular location">
    <subcellularLocation>
        <location evidence="1 7">Cytoplasm</location>
    </subcellularLocation>
</comment>
<evidence type="ECO:0000256" key="6">
    <source>
        <dbReference type="ARBA" id="ARBA00023027"/>
    </source>
</evidence>
<dbReference type="Pfam" id="PF00725">
    <property type="entry name" value="3HCDH"/>
    <property type="match status" value="1"/>
</dbReference>
<comment type="function">
    <text evidence="7">Catalyzes the NAD(+)-dependent oxidation of L-carnitine to 3-dehydrocarnitine.</text>
</comment>
<feature type="binding site" evidence="7">
    <location>
        <begin position="12"/>
        <end position="17"/>
    </location>
    <ligand>
        <name>NAD(+)</name>
        <dbReference type="ChEBI" id="CHEBI:57540"/>
    </ligand>
</feature>
<dbReference type="EMBL" id="NHON01000007">
    <property type="protein sequence ID" value="OWJ68134.1"/>
    <property type="molecule type" value="Genomic_DNA"/>
</dbReference>
<dbReference type="STRING" id="1122125.GCA_000423185_01914"/>
<dbReference type="AlphaFoldDB" id="A0A211ZSF2"/>
<sequence>MPREIRTLGIVGGGVIGSGWAARALARGLDVVAWDPSPNGEKALRDAVANAWPALTRIGLAAGASPERLRVVGSAEAVAAAADFVQESAPERIELKRKLHHAMAEAAPADVILGSSSSGLLPSEIQEGARHPERIVIGHPFNPVYLLPLVEVVGGRQTAPETIKTASAFYASLGMKPLHVRNEIDGYIADRLLEALWREALHLVADGIATTREIDEAICFGAGIRWAFMGTNLTYHLAGGEGGMRHMLEQFGPALELPWTKLVAPKLTDTLIDRMVEGTQEQAGGWPIKKIERWRDERIIRILQALEGADRDTGHPTYDPRPGTF</sequence>
<evidence type="ECO:0000313" key="11">
    <source>
        <dbReference type="Proteomes" id="UP000196655"/>
    </source>
</evidence>
<dbReference type="SUPFAM" id="SSF51735">
    <property type="entry name" value="NAD(P)-binding Rossmann-fold domains"/>
    <property type="match status" value="1"/>
</dbReference>
<reference evidence="11" key="1">
    <citation type="submission" date="2017-05" db="EMBL/GenBank/DDBJ databases">
        <authorList>
            <person name="Macchi M."/>
            <person name="Festa S."/>
            <person name="Coppotelli B.M."/>
            <person name="Morelli I.S."/>
        </authorList>
    </citation>
    <scope>NUCLEOTIDE SEQUENCE [LARGE SCALE GENOMIC DNA]</scope>
    <source>
        <strain evidence="11">I</strain>
    </source>
</reference>
<dbReference type="PANTHER" id="PTHR48075">
    <property type="entry name" value="3-HYDROXYACYL-COA DEHYDROGENASE FAMILY PROTEIN"/>
    <property type="match status" value="1"/>
</dbReference>
<dbReference type="PANTHER" id="PTHR48075:SF5">
    <property type="entry name" value="3-HYDROXYBUTYRYL-COA DEHYDROGENASE"/>
    <property type="match status" value="1"/>
</dbReference>
<evidence type="ECO:0000256" key="4">
    <source>
        <dbReference type="ARBA" id="ARBA00022490"/>
    </source>
</evidence>
<dbReference type="Pfam" id="PF02737">
    <property type="entry name" value="3HCDH_N"/>
    <property type="match status" value="1"/>
</dbReference>
<dbReference type="NCBIfam" id="NF005471">
    <property type="entry name" value="PRK07066.1"/>
    <property type="match status" value="1"/>
</dbReference>
<dbReference type="GO" id="GO:0005737">
    <property type="term" value="C:cytoplasm"/>
    <property type="evidence" value="ECO:0007669"/>
    <property type="project" value="UniProtKB-SubCell"/>
</dbReference>
<comment type="similarity">
    <text evidence="7">Belongs to the 3-hydroxyacyl-CoA dehydrogenase family. L-carnitine dehydrogenase subfamily.</text>
</comment>
<feature type="domain" description="3-hydroxyacyl-CoA dehydrogenase NAD binding" evidence="9">
    <location>
        <begin position="8"/>
        <end position="182"/>
    </location>
</feature>
<evidence type="ECO:0000259" key="9">
    <source>
        <dbReference type="Pfam" id="PF02737"/>
    </source>
</evidence>
<keyword evidence="6 7" id="KW-0520">NAD</keyword>
<evidence type="ECO:0000256" key="2">
    <source>
        <dbReference type="ARBA" id="ARBA00004855"/>
    </source>
</evidence>
<evidence type="ECO:0000256" key="1">
    <source>
        <dbReference type="ARBA" id="ARBA00004496"/>
    </source>
</evidence>
<dbReference type="Proteomes" id="UP000196655">
    <property type="component" value="Unassembled WGS sequence"/>
</dbReference>
<comment type="catalytic activity">
    <reaction evidence="7">
        <text>carnitine + NAD(+) = 3-dehydrocarnitine + NADH + H(+)</text>
        <dbReference type="Rhea" id="RHEA:19265"/>
        <dbReference type="ChEBI" id="CHEBI:15378"/>
        <dbReference type="ChEBI" id="CHEBI:17126"/>
        <dbReference type="ChEBI" id="CHEBI:57540"/>
        <dbReference type="ChEBI" id="CHEBI:57885"/>
        <dbReference type="ChEBI" id="CHEBI:57945"/>
        <dbReference type="EC" id="1.1.1.108"/>
    </reaction>
</comment>
<evidence type="ECO:0000256" key="5">
    <source>
        <dbReference type="ARBA" id="ARBA00023002"/>
    </source>
</evidence>
<comment type="subunit">
    <text evidence="3 7">Homodimer.</text>
</comment>
<keyword evidence="4 7" id="KW-0963">Cytoplasm</keyword>
<accession>A0A211ZSF2</accession>
<name>A0A211ZSF2_9PROT</name>
<dbReference type="GO" id="GO:0070403">
    <property type="term" value="F:NAD+ binding"/>
    <property type="evidence" value="ECO:0007669"/>
    <property type="project" value="InterPro"/>
</dbReference>
<dbReference type="EC" id="1.1.1.108" evidence="7"/>
<evidence type="ECO:0000313" key="10">
    <source>
        <dbReference type="EMBL" id="OWJ68134.1"/>
    </source>
</evidence>
<dbReference type="RefSeq" id="WP_088150011.1">
    <property type="nucleotide sequence ID" value="NZ_NHON01000007.1"/>
</dbReference>
<protein>
    <recommendedName>
        <fullName evidence="7">L-carnitine dehydrogenase</fullName>
        <shortName evidence="7">CDH</shortName>
        <shortName evidence="7">L-CDH</shortName>
        <ecNumber evidence="7">1.1.1.108</ecNumber>
    </recommendedName>
</protein>
<dbReference type="InterPro" id="IPR036291">
    <property type="entry name" value="NAD(P)-bd_dom_sf"/>
</dbReference>
<dbReference type="InterPro" id="IPR026578">
    <property type="entry name" value="L-carnitine_dehydrogenase"/>
</dbReference>
<dbReference type="GO" id="GO:0047728">
    <property type="term" value="F:carnitine 3-dehydrogenase activity"/>
    <property type="evidence" value="ECO:0007669"/>
    <property type="project" value="UniProtKB-UniRule"/>
</dbReference>
<dbReference type="InterPro" id="IPR008927">
    <property type="entry name" value="6-PGluconate_DH-like_C_sf"/>
</dbReference>
<evidence type="ECO:0000256" key="7">
    <source>
        <dbReference type="HAMAP-Rule" id="MF_02129"/>
    </source>
</evidence>
<dbReference type="Gene3D" id="3.40.50.720">
    <property type="entry name" value="NAD(P)-binding Rossmann-like Domain"/>
    <property type="match status" value="1"/>
</dbReference>
<dbReference type="Gene3D" id="1.10.1040.10">
    <property type="entry name" value="N-(1-d-carboxylethyl)-l-norvaline Dehydrogenase, domain 2"/>
    <property type="match status" value="1"/>
</dbReference>
<feature type="domain" description="3-hydroxyacyl-CoA dehydrogenase C-terminal" evidence="8">
    <location>
        <begin position="186"/>
        <end position="261"/>
    </location>
</feature>
<dbReference type="SUPFAM" id="SSF48179">
    <property type="entry name" value="6-phosphogluconate dehydrogenase C-terminal domain-like"/>
    <property type="match status" value="1"/>
</dbReference>
<proteinExistence type="inferred from homology"/>
<gene>
    <name evidence="10" type="ORF">BWR60_05535</name>
</gene>